<dbReference type="InterPro" id="IPR021391">
    <property type="entry name" value="DUF3027"/>
</dbReference>
<sequence length="271" mass="27602">MSVAFDSGAPANSALVDAVAFARDALIADGEKPGDHLGARAEGDYAATHYFAAQVPGYRGWQWCVVVAGAPDATGLTVSEAVLLPGDDALLAPEWVPWVDRVAPGDLGPGDMLAAPEDDPRLVPGQIDTLDVDPVDRDQVGQVAGEIGLGRKRLLSFDGRADAAQRWYDGEFGPASAMARSARHSCGTCGFYLPIVGALHGAFGVCANELAADGRAVSADYGCGAHSDVRPVTGGGSPAYDAYDDGAIEVVTTAKSAGAAESSAADAATQA</sequence>
<accession>A0ABZ2U3K0</accession>
<gene>
    <name evidence="1" type="ORF">RVF87_03715</name>
</gene>
<organism evidence="1 2">
    <name type="scientific">Gordonia hydrophobica</name>
    <dbReference type="NCBI Taxonomy" id="40516"/>
    <lineage>
        <taxon>Bacteria</taxon>
        <taxon>Bacillati</taxon>
        <taxon>Actinomycetota</taxon>
        <taxon>Actinomycetes</taxon>
        <taxon>Mycobacteriales</taxon>
        <taxon>Gordoniaceae</taxon>
        <taxon>Gordonia</taxon>
    </lineage>
</organism>
<name>A0ABZ2U3K0_9ACTN</name>
<reference evidence="1 2" key="1">
    <citation type="journal article" date="2023" name="Virus Evol.">
        <title>Computational host range prediction-The good, the bad, and the ugly.</title>
        <authorList>
            <person name="Howell A.A."/>
            <person name="Versoza C.J."/>
            <person name="Pfeifer S.P."/>
        </authorList>
    </citation>
    <scope>NUCLEOTIDE SEQUENCE [LARGE SCALE GENOMIC DNA]</scope>
    <source>
        <strain evidence="1 2">1610/1b</strain>
    </source>
</reference>
<keyword evidence="2" id="KW-1185">Reference proteome</keyword>
<evidence type="ECO:0000313" key="2">
    <source>
        <dbReference type="Proteomes" id="UP001479933"/>
    </source>
</evidence>
<evidence type="ECO:0000313" key="1">
    <source>
        <dbReference type="EMBL" id="WYY08200.1"/>
    </source>
</evidence>
<dbReference type="RefSeq" id="WP_066166790.1">
    <property type="nucleotide sequence ID" value="NZ_CP136137.1"/>
</dbReference>
<protein>
    <submittedName>
        <fullName evidence="1">DUF3027 domain-containing protein</fullName>
    </submittedName>
</protein>
<dbReference type="Proteomes" id="UP001479933">
    <property type="component" value="Chromosome"/>
</dbReference>
<dbReference type="Pfam" id="PF11228">
    <property type="entry name" value="DUF3027"/>
    <property type="match status" value="1"/>
</dbReference>
<dbReference type="EMBL" id="CP136137">
    <property type="protein sequence ID" value="WYY08200.1"/>
    <property type="molecule type" value="Genomic_DNA"/>
</dbReference>
<proteinExistence type="predicted"/>